<dbReference type="Gene3D" id="3.20.10.10">
    <property type="entry name" value="D-amino Acid Aminotransferase, subunit A, domain 2"/>
    <property type="match status" value="1"/>
</dbReference>
<evidence type="ECO:0000256" key="1">
    <source>
        <dbReference type="ARBA" id="ARBA00001933"/>
    </source>
</evidence>
<evidence type="ECO:0000256" key="3">
    <source>
        <dbReference type="ARBA" id="ARBA00022576"/>
    </source>
</evidence>
<comment type="catalytic activity">
    <reaction evidence="9">
        <text>L-valine + 2-oxoglutarate = 3-methyl-2-oxobutanoate + L-glutamate</text>
        <dbReference type="Rhea" id="RHEA:24813"/>
        <dbReference type="ChEBI" id="CHEBI:11851"/>
        <dbReference type="ChEBI" id="CHEBI:16810"/>
        <dbReference type="ChEBI" id="CHEBI:29985"/>
        <dbReference type="ChEBI" id="CHEBI:57762"/>
        <dbReference type="EC" id="2.6.1.42"/>
    </reaction>
</comment>
<dbReference type="GO" id="GO:0008652">
    <property type="term" value="P:amino acid biosynthetic process"/>
    <property type="evidence" value="ECO:0007669"/>
    <property type="project" value="UniProtKB-KW"/>
</dbReference>
<dbReference type="OrthoDB" id="1732691at2759"/>
<dbReference type="Gene3D" id="3.30.470.10">
    <property type="match status" value="1"/>
</dbReference>
<keyword evidence="4 9" id="KW-0808">Transferase</keyword>
<evidence type="ECO:0000256" key="5">
    <source>
        <dbReference type="ARBA" id="ARBA00022898"/>
    </source>
</evidence>
<feature type="non-terminal residue" evidence="10">
    <location>
        <position position="1"/>
    </location>
</feature>
<dbReference type="AlphaFoldDB" id="A0A813HKR2"/>
<evidence type="ECO:0000313" key="11">
    <source>
        <dbReference type="Proteomes" id="UP000654075"/>
    </source>
</evidence>
<comment type="catalytic activity">
    <reaction evidence="9">
        <text>L-isoleucine + 2-oxoglutarate = (S)-3-methyl-2-oxopentanoate + L-glutamate</text>
        <dbReference type="Rhea" id="RHEA:24801"/>
        <dbReference type="ChEBI" id="CHEBI:16810"/>
        <dbReference type="ChEBI" id="CHEBI:29985"/>
        <dbReference type="ChEBI" id="CHEBI:35146"/>
        <dbReference type="ChEBI" id="CHEBI:58045"/>
        <dbReference type="EC" id="2.6.1.42"/>
    </reaction>
</comment>
<evidence type="ECO:0000256" key="9">
    <source>
        <dbReference type="RuleBase" id="RU004517"/>
    </source>
</evidence>
<keyword evidence="9" id="KW-0100">Branched-chain amino acid biosynthesis</keyword>
<dbReference type="Pfam" id="PF01063">
    <property type="entry name" value="Aminotran_4"/>
    <property type="match status" value="1"/>
</dbReference>
<keyword evidence="3 9" id="KW-0032">Aminotransferase</keyword>
<dbReference type="PROSITE" id="PS00770">
    <property type="entry name" value="AA_TRANSFER_CLASS_4"/>
    <property type="match status" value="1"/>
</dbReference>
<sequence length="370" mass="38853">MASRGDSRKERRRGNGWAVAAFGAIGLLLFNGRGFVSPKSNAPLLSSQRTVSSARSARGGSAAVHAVPAPRDGVDWENLGFGLTTRDTQMVVAKCQKDGEWADFQVQPYGPMEMEPAATALNYGQALFEGMKAHRTSKGRIVLFRPEMNARRMARGAERFLMPPIPEKLFLEMCGAAVRANADWVPPEGKGELYLRPLLIGSGGALGVGASPEYTFVIYAAPVGRYFSGAGARLLVEGSHNRAAPLGTGDVKAAGNYAPCFAPQKAAKDAGYSDILYLDASGEHIEEAAASNFFCVDKDGVLRTPDLGTILPGVTRDSTLHLARLMAAAGEAGLKGVKEGSVSVEDVLASSEAFVTGTGAGVTPVAHVAV</sequence>
<evidence type="ECO:0000256" key="6">
    <source>
        <dbReference type="PIRSR" id="PIRSR006468-1"/>
    </source>
</evidence>
<keyword evidence="5 8" id="KW-0663">Pyridoxal phosphate</keyword>
<dbReference type="GO" id="GO:0009082">
    <property type="term" value="P:branched-chain amino acid biosynthetic process"/>
    <property type="evidence" value="ECO:0007669"/>
    <property type="project" value="UniProtKB-KW"/>
</dbReference>
<keyword evidence="11" id="KW-1185">Reference proteome</keyword>
<dbReference type="InterPro" id="IPR043132">
    <property type="entry name" value="BCAT-like_C"/>
</dbReference>
<evidence type="ECO:0000256" key="4">
    <source>
        <dbReference type="ARBA" id="ARBA00022679"/>
    </source>
</evidence>
<evidence type="ECO:0000313" key="10">
    <source>
        <dbReference type="EMBL" id="CAE8638166.1"/>
    </source>
</evidence>
<evidence type="ECO:0000256" key="2">
    <source>
        <dbReference type="ARBA" id="ARBA00009320"/>
    </source>
</evidence>
<dbReference type="OMA" id="CHEVKQV"/>
<comment type="catalytic activity">
    <reaction evidence="9">
        <text>L-leucine + 2-oxoglutarate = 4-methyl-2-oxopentanoate + L-glutamate</text>
        <dbReference type="Rhea" id="RHEA:18321"/>
        <dbReference type="ChEBI" id="CHEBI:16810"/>
        <dbReference type="ChEBI" id="CHEBI:17865"/>
        <dbReference type="ChEBI" id="CHEBI:29985"/>
        <dbReference type="ChEBI" id="CHEBI:57427"/>
        <dbReference type="EC" id="2.6.1.42"/>
    </reaction>
</comment>
<dbReference type="GO" id="GO:0004084">
    <property type="term" value="F:branched-chain-amino-acid transaminase activity"/>
    <property type="evidence" value="ECO:0007669"/>
    <property type="project" value="UniProtKB-EC"/>
</dbReference>
<keyword evidence="9" id="KW-0028">Amino-acid biosynthesis</keyword>
<dbReference type="PANTHER" id="PTHR42825">
    <property type="entry name" value="AMINO ACID AMINOTRANSFERASE"/>
    <property type="match status" value="1"/>
</dbReference>
<feature type="modified residue" description="N6-(pyridoxal phosphate)lysine" evidence="6">
    <location>
        <position position="252"/>
    </location>
</feature>
<comment type="cofactor">
    <cofactor evidence="1 8">
        <name>pyridoxal 5'-phosphate</name>
        <dbReference type="ChEBI" id="CHEBI:597326"/>
    </cofactor>
</comment>
<comment type="caution">
    <text evidence="10">The sequence shown here is derived from an EMBL/GenBank/DDBJ whole genome shotgun (WGS) entry which is preliminary data.</text>
</comment>
<dbReference type="PANTHER" id="PTHR42825:SF2">
    <property type="entry name" value="BRANCHED-CHAIN-AMINO-ACID AMINOTRANSFERASE 3, CHLOROPLASTIC-RELATED"/>
    <property type="match status" value="1"/>
</dbReference>
<name>A0A813HKR2_POLGL</name>
<gene>
    <name evidence="10" type="ORF">PGLA1383_LOCUS53411</name>
</gene>
<dbReference type="InterPro" id="IPR018300">
    <property type="entry name" value="Aminotrans_IV_CS"/>
</dbReference>
<reference evidence="10" key="1">
    <citation type="submission" date="2021-02" db="EMBL/GenBank/DDBJ databases">
        <authorList>
            <person name="Dougan E. K."/>
            <person name="Rhodes N."/>
            <person name="Thang M."/>
            <person name="Chan C."/>
        </authorList>
    </citation>
    <scope>NUCLEOTIDE SEQUENCE</scope>
</reference>
<comment type="similarity">
    <text evidence="2 7">Belongs to the class-IV pyridoxal-phosphate-dependent aminotransferase family.</text>
</comment>
<dbReference type="EC" id="2.6.1.42" evidence="9"/>
<dbReference type="EMBL" id="CAJNNV010031877">
    <property type="protein sequence ID" value="CAE8638166.1"/>
    <property type="molecule type" value="Genomic_DNA"/>
</dbReference>
<dbReference type="Proteomes" id="UP000654075">
    <property type="component" value="Unassembled WGS sequence"/>
</dbReference>
<organism evidence="10 11">
    <name type="scientific">Polarella glacialis</name>
    <name type="common">Dinoflagellate</name>
    <dbReference type="NCBI Taxonomy" id="89957"/>
    <lineage>
        <taxon>Eukaryota</taxon>
        <taxon>Sar</taxon>
        <taxon>Alveolata</taxon>
        <taxon>Dinophyceae</taxon>
        <taxon>Suessiales</taxon>
        <taxon>Suessiaceae</taxon>
        <taxon>Polarella</taxon>
    </lineage>
</organism>
<dbReference type="InterPro" id="IPR005786">
    <property type="entry name" value="B_amino_transII"/>
</dbReference>
<dbReference type="CDD" id="cd01557">
    <property type="entry name" value="BCAT_beta_family"/>
    <property type="match status" value="1"/>
</dbReference>
<dbReference type="PIRSF" id="PIRSF006468">
    <property type="entry name" value="BCAT1"/>
    <property type="match status" value="1"/>
</dbReference>
<dbReference type="InterPro" id="IPR036038">
    <property type="entry name" value="Aminotransferase-like"/>
</dbReference>
<protein>
    <recommendedName>
        <fullName evidence="9">Branched-chain-amino-acid aminotransferase</fullName>
        <ecNumber evidence="9">2.6.1.42</ecNumber>
    </recommendedName>
</protein>
<evidence type="ECO:0000256" key="8">
    <source>
        <dbReference type="RuleBase" id="RU004516"/>
    </source>
</evidence>
<dbReference type="InterPro" id="IPR001544">
    <property type="entry name" value="Aminotrans_IV"/>
</dbReference>
<evidence type="ECO:0000256" key="7">
    <source>
        <dbReference type="RuleBase" id="RU004106"/>
    </source>
</evidence>
<dbReference type="InterPro" id="IPR033939">
    <property type="entry name" value="BCAT_family"/>
</dbReference>
<dbReference type="InterPro" id="IPR043131">
    <property type="entry name" value="BCAT-like_N"/>
</dbReference>
<accession>A0A813HKR2</accession>
<dbReference type="SUPFAM" id="SSF56752">
    <property type="entry name" value="D-aminoacid aminotransferase-like PLP-dependent enzymes"/>
    <property type="match status" value="1"/>
</dbReference>
<proteinExistence type="inferred from homology"/>
<dbReference type="NCBIfam" id="TIGR01123">
    <property type="entry name" value="ilvE_II"/>
    <property type="match status" value="1"/>
</dbReference>